<accession>A0A3D8I7I2</accession>
<dbReference type="InterPro" id="IPR015957">
    <property type="entry name" value="CDtoxinA"/>
</dbReference>
<keyword evidence="5" id="KW-0430">Lectin</keyword>
<dbReference type="InterPro" id="IPR035992">
    <property type="entry name" value="Ricin_B-like_lectins"/>
</dbReference>
<comment type="caution">
    <text evidence="12">The sequence shown here is derived from an EMBL/GenBank/DDBJ whole genome shotgun (WGS) entry which is preliminary data.</text>
</comment>
<feature type="signal peptide" evidence="11">
    <location>
        <begin position="1"/>
        <end position="22"/>
    </location>
</feature>
<dbReference type="Gene3D" id="2.80.10.50">
    <property type="match status" value="1"/>
</dbReference>
<dbReference type="PROSITE" id="PS51257">
    <property type="entry name" value="PROKAR_LIPOPROTEIN"/>
    <property type="match status" value="1"/>
</dbReference>
<dbReference type="OrthoDB" id="5353389at2"/>
<reference evidence="12 13" key="1">
    <citation type="submission" date="2018-04" db="EMBL/GenBank/DDBJ databases">
        <title>Novel Campyloabacter and Helicobacter Species and Strains.</title>
        <authorList>
            <person name="Mannion A.J."/>
            <person name="Shen Z."/>
            <person name="Fox J.G."/>
        </authorList>
    </citation>
    <scope>NUCLEOTIDE SEQUENCE [LARGE SCALE GENOMIC DNA]</scope>
    <source>
        <strain evidence="12 13">MIT 98-6070</strain>
    </source>
</reference>
<keyword evidence="4 11" id="KW-0732">Signal</keyword>
<evidence type="ECO:0000256" key="3">
    <source>
        <dbReference type="ARBA" id="ARBA00022656"/>
    </source>
</evidence>
<evidence type="ECO:0000256" key="11">
    <source>
        <dbReference type="SAM" id="SignalP"/>
    </source>
</evidence>
<keyword evidence="3" id="KW-0800">Toxin</keyword>
<dbReference type="GO" id="GO:0009279">
    <property type="term" value="C:cell outer membrane"/>
    <property type="evidence" value="ECO:0007669"/>
    <property type="project" value="UniProtKB-SubCell"/>
</dbReference>
<comment type="subcellular location">
    <subcellularLocation>
        <location evidence="1">Cell outer membrane</location>
        <topology evidence="1">Lipid-anchor</topology>
    </subcellularLocation>
</comment>
<dbReference type="CDD" id="cd23414">
    <property type="entry name" value="beta-trefoil_Ricin_CdtA"/>
    <property type="match status" value="1"/>
</dbReference>
<name>A0A3D8I7I2_9HELI</name>
<feature type="chain" id="PRO_5017734432" description="Cytolethal distending toxin subunit A" evidence="11">
    <location>
        <begin position="23"/>
        <end position="265"/>
    </location>
</feature>
<proteinExistence type="predicted"/>
<dbReference type="GO" id="GO:0090729">
    <property type="term" value="F:toxin activity"/>
    <property type="evidence" value="ECO:0007669"/>
    <property type="project" value="UniProtKB-KW"/>
</dbReference>
<gene>
    <name evidence="12" type="ORF">CQA63_00180</name>
</gene>
<dbReference type="EMBL" id="NXLR01000001">
    <property type="protein sequence ID" value="RDU60965.1"/>
    <property type="molecule type" value="Genomic_DNA"/>
</dbReference>
<evidence type="ECO:0000256" key="9">
    <source>
        <dbReference type="ARBA" id="ARBA00023237"/>
    </source>
</evidence>
<evidence type="ECO:0000256" key="5">
    <source>
        <dbReference type="ARBA" id="ARBA00022734"/>
    </source>
</evidence>
<dbReference type="AlphaFoldDB" id="A0A3D8I7I2"/>
<sequence>MKEVSKALQCIFCLICVAFFSACGSKDVNPLAGMIGKPNDADPLKIGSKPTIPAKQPFPKLLVGKIYFPNEENKNFTTRARPKLDRETLELDIAKLKTQDKLLLAQAPNVPISDWVSLLSPGGAALTVWALAQGNWLWGYTLIDSAGFGGARVWRFHFFPNDEVLIENGKTGTCVNAYKNGVIHSACNEKNKYQRFKLIPMTNEAFMLKNVGMNKCLQTPIGNVFGDFHKVSSIFLSSCAAGANLDQQWYVVAPPFLVRPLYKKP</sequence>
<keyword evidence="6" id="KW-0843">Virulence</keyword>
<evidence type="ECO:0000256" key="4">
    <source>
        <dbReference type="ARBA" id="ARBA00022729"/>
    </source>
</evidence>
<evidence type="ECO:0000256" key="8">
    <source>
        <dbReference type="ARBA" id="ARBA00023139"/>
    </source>
</evidence>
<evidence type="ECO:0000256" key="7">
    <source>
        <dbReference type="ARBA" id="ARBA00023136"/>
    </source>
</evidence>
<dbReference type="SUPFAM" id="SSF50370">
    <property type="entry name" value="Ricin B-like lectins"/>
    <property type="match status" value="1"/>
</dbReference>
<organism evidence="12 13">
    <name type="scientific">Helicobacter marmotae</name>
    <dbReference type="NCBI Taxonomy" id="152490"/>
    <lineage>
        <taxon>Bacteria</taxon>
        <taxon>Pseudomonadati</taxon>
        <taxon>Campylobacterota</taxon>
        <taxon>Epsilonproteobacteria</taxon>
        <taxon>Campylobacterales</taxon>
        <taxon>Helicobacteraceae</taxon>
        <taxon>Helicobacter</taxon>
    </lineage>
</organism>
<keyword evidence="7" id="KW-0472">Membrane</keyword>
<dbReference type="Pfam" id="PF03498">
    <property type="entry name" value="CDtoxinA"/>
    <property type="match status" value="1"/>
</dbReference>
<dbReference type="PROSITE" id="PS50231">
    <property type="entry name" value="RICIN_B_LECTIN"/>
    <property type="match status" value="1"/>
</dbReference>
<evidence type="ECO:0000313" key="12">
    <source>
        <dbReference type="EMBL" id="RDU60965.1"/>
    </source>
</evidence>
<keyword evidence="13" id="KW-1185">Reference proteome</keyword>
<protein>
    <recommendedName>
        <fullName evidence="2">Cytolethal distending toxin subunit A</fullName>
    </recommendedName>
</protein>
<evidence type="ECO:0000256" key="6">
    <source>
        <dbReference type="ARBA" id="ARBA00023026"/>
    </source>
</evidence>
<evidence type="ECO:0000313" key="13">
    <source>
        <dbReference type="Proteomes" id="UP000256599"/>
    </source>
</evidence>
<evidence type="ECO:0000256" key="2">
    <source>
        <dbReference type="ARBA" id="ARBA00016112"/>
    </source>
</evidence>
<dbReference type="Proteomes" id="UP000256599">
    <property type="component" value="Unassembled WGS sequence"/>
</dbReference>
<keyword evidence="9" id="KW-0998">Cell outer membrane</keyword>
<dbReference type="GO" id="GO:0030246">
    <property type="term" value="F:carbohydrate binding"/>
    <property type="evidence" value="ECO:0007669"/>
    <property type="project" value="UniProtKB-KW"/>
</dbReference>
<keyword evidence="10" id="KW-0449">Lipoprotein</keyword>
<keyword evidence="8" id="KW-0564">Palmitate</keyword>
<evidence type="ECO:0000256" key="1">
    <source>
        <dbReference type="ARBA" id="ARBA00004459"/>
    </source>
</evidence>
<dbReference type="PRINTS" id="PR01387">
    <property type="entry name" value="CDTOXINA"/>
</dbReference>
<dbReference type="InterPro" id="IPR003558">
    <property type="entry name" value="CDtoxinA/C"/>
</dbReference>
<evidence type="ECO:0000256" key="10">
    <source>
        <dbReference type="ARBA" id="ARBA00023288"/>
    </source>
</evidence>